<dbReference type="SUPFAM" id="SSF54637">
    <property type="entry name" value="Thioesterase/thiol ester dehydrase-isomerase"/>
    <property type="match status" value="1"/>
</dbReference>
<dbReference type="InterPro" id="IPR029069">
    <property type="entry name" value="HotDog_dom_sf"/>
</dbReference>
<dbReference type="Proteomes" id="UP000624325">
    <property type="component" value="Unassembled WGS sequence"/>
</dbReference>
<reference evidence="3 4" key="1">
    <citation type="submission" date="2021-01" db="EMBL/GenBank/DDBJ databases">
        <title>Whole genome shotgun sequence of Asanoa iriomotensis NBRC 100142.</title>
        <authorList>
            <person name="Komaki H."/>
            <person name="Tamura T."/>
        </authorList>
    </citation>
    <scope>NUCLEOTIDE SEQUENCE [LARGE SCALE GENOMIC DNA]</scope>
    <source>
        <strain evidence="3 4">NBRC 100142</strain>
    </source>
</reference>
<sequence length="137" mass="14422">MTGGAVFAVGTPLPARQIDVTTTLIVCGAIASRDFYAGHHDRDAAVRAGSPDVFMNIMTTAGLVSGYLTDWAGPRAVIHEIDLRLGAPNYPGDVMRLTGDVVDSVTGETGAAVTVRFEGRNSRGAHARGTARLEIRQ</sequence>
<comment type="caution">
    <text evidence="3">The sequence shown here is derived from an EMBL/GenBank/DDBJ whole genome shotgun (WGS) entry which is preliminary data.</text>
</comment>
<dbReference type="InterPro" id="IPR002539">
    <property type="entry name" value="MaoC-like_dom"/>
</dbReference>
<organism evidence="3 4">
    <name type="scientific">Asanoa iriomotensis</name>
    <dbReference type="NCBI Taxonomy" id="234613"/>
    <lineage>
        <taxon>Bacteria</taxon>
        <taxon>Bacillati</taxon>
        <taxon>Actinomycetota</taxon>
        <taxon>Actinomycetes</taxon>
        <taxon>Micromonosporales</taxon>
        <taxon>Micromonosporaceae</taxon>
        <taxon>Asanoa</taxon>
    </lineage>
</organism>
<comment type="similarity">
    <text evidence="1">Belongs to the enoyl-CoA hydratase/isomerase family.</text>
</comment>
<evidence type="ECO:0000313" key="3">
    <source>
        <dbReference type="EMBL" id="GIF57496.1"/>
    </source>
</evidence>
<evidence type="ECO:0000313" key="4">
    <source>
        <dbReference type="Proteomes" id="UP000624325"/>
    </source>
</evidence>
<name>A0ABQ4C3Y5_9ACTN</name>
<dbReference type="Gene3D" id="3.10.129.10">
    <property type="entry name" value="Hotdog Thioesterase"/>
    <property type="match status" value="1"/>
</dbReference>
<feature type="domain" description="MaoC-like" evidence="2">
    <location>
        <begin position="11"/>
        <end position="115"/>
    </location>
</feature>
<evidence type="ECO:0000259" key="2">
    <source>
        <dbReference type="Pfam" id="PF01575"/>
    </source>
</evidence>
<dbReference type="EMBL" id="BONC01000023">
    <property type="protein sequence ID" value="GIF57496.1"/>
    <property type="molecule type" value="Genomic_DNA"/>
</dbReference>
<gene>
    <name evidence="3" type="ORF">Air01nite_35910</name>
</gene>
<protein>
    <submittedName>
        <fullName evidence="3">Beta-hydroxyacyl-ACP dehydratase</fullName>
    </submittedName>
</protein>
<proteinExistence type="inferred from homology"/>
<keyword evidence="4" id="KW-1185">Reference proteome</keyword>
<dbReference type="RefSeq" id="WP_239090776.1">
    <property type="nucleotide sequence ID" value="NZ_BAAALU010000010.1"/>
</dbReference>
<accession>A0ABQ4C3Y5</accession>
<dbReference type="Pfam" id="PF01575">
    <property type="entry name" value="MaoC_dehydratas"/>
    <property type="match status" value="1"/>
</dbReference>
<evidence type="ECO:0000256" key="1">
    <source>
        <dbReference type="ARBA" id="ARBA00005254"/>
    </source>
</evidence>